<dbReference type="Proteomes" id="UP000509249">
    <property type="component" value="Chromosome"/>
</dbReference>
<gene>
    <name evidence="1" type="ORF">VEIT17_17500</name>
</gene>
<keyword evidence="2" id="KW-1185">Reference proteome</keyword>
<evidence type="ECO:0000313" key="2">
    <source>
        <dbReference type="Proteomes" id="UP000509249"/>
    </source>
</evidence>
<name>A0ABM7HE43_9FIRM</name>
<accession>A0ABM7HE43</accession>
<protein>
    <submittedName>
        <fullName evidence="1">Uncharacterized protein</fullName>
    </submittedName>
</protein>
<dbReference type="EMBL" id="AP022321">
    <property type="protein sequence ID" value="BBU35304.1"/>
    <property type="molecule type" value="Genomic_DNA"/>
</dbReference>
<organism evidence="1 2">
    <name type="scientific">Veillonella nakazawae</name>
    <dbReference type="NCBI Taxonomy" id="2682456"/>
    <lineage>
        <taxon>Bacteria</taxon>
        <taxon>Bacillati</taxon>
        <taxon>Bacillota</taxon>
        <taxon>Negativicutes</taxon>
        <taxon>Veillonellales</taxon>
        <taxon>Veillonellaceae</taxon>
        <taxon>Veillonella</taxon>
    </lineage>
</organism>
<sequence>MSNKRQQLWLRKISIDLRGHFFRLKESSMKYRSEQGLVYYRRPKETILN</sequence>
<proteinExistence type="predicted"/>
<reference evidence="1 2" key="1">
    <citation type="journal article" date="2020" name="Int. J. Syst. Evol. Microbiol.">
        <title>Veillonella nakazawae sp. nov., an anaerobic gram-negative coccus isolated from the oral cavity of Japanese children.</title>
        <authorList>
            <person name="Mashima I."/>
            <person name="Theodorea C.F."/>
            <person name="Djais A.A."/>
            <person name="Kunihiro T."/>
            <person name="Kawamura Y."/>
            <person name="Otomo M."/>
            <person name="Saitoh M."/>
            <person name="Tamai R."/>
            <person name="Kiyoura Y."/>
        </authorList>
    </citation>
    <scope>NUCLEOTIDE SEQUENCE [LARGE SCALE GENOMIC DNA]</scope>
    <source>
        <strain evidence="1 2">T1-7</strain>
    </source>
</reference>
<evidence type="ECO:0000313" key="1">
    <source>
        <dbReference type="EMBL" id="BBU35304.1"/>
    </source>
</evidence>